<dbReference type="EMBL" id="FOIT01000005">
    <property type="protein sequence ID" value="SEW12248.1"/>
    <property type="molecule type" value="Genomic_DNA"/>
</dbReference>
<organism evidence="2 3">
    <name type="scientific">Aliicoccus persicus</name>
    <dbReference type="NCBI Taxonomy" id="930138"/>
    <lineage>
        <taxon>Bacteria</taxon>
        <taxon>Bacillati</taxon>
        <taxon>Bacillota</taxon>
        <taxon>Bacilli</taxon>
        <taxon>Bacillales</taxon>
        <taxon>Staphylococcaceae</taxon>
        <taxon>Aliicoccus</taxon>
    </lineage>
</organism>
<dbReference type="RefSeq" id="WP_180366275.1">
    <property type="nucleotide sequence ID" value="NZ_FOIT01000005.1"/>
</dbReference>
<evidence type="ECO:0000259" key="1">
    <source>
        <dbReference type="PROSITE" id="PS51186"/>
    </source>
</evidence>
<dbReference type="AlphaFoldDB" id="A0A662Z4R7"/>
<dbReference type="PROSITE" id="PS51186">
    <property type="entry name" value="GNAT"/>
    <property type="match status" value="1"/>
</dbReference>
<feature type="domain" description="N-acetyltransferase" evidence="1">
    <location>
        <begin position="27"/>
        <end position="176"/>
    </location>
</feature>
<dbReference type="Gene3D" id="3.40.630.30">
    <property type="match status" value="1"/>
</dbReference>
<sequence>MIEIKRIDASNKEDINIPNEPFKIWGQMIPTYDGSSWSYTTKEFDKDQVTEMTFPDEDYNFKERSKDSYFVGAYKEGKCVGLAIYKHDWMKYLYLEDLKVNAAARGNGIATLLLQEGQKIAAENDYKGIFTIGQDNNLSACLFYVKSNFEIGGFNTHEYKGAPQEDKSNIYFYLDL</sequence>
<dbReference type="SUPFAM" id="SSF55729">
    <property type="entry name" value="Acyl-CoA N-acyltransferases (Nat)"/>
    <property type="match status" value="1"/>
</dbReference>
<dbReference type="Pfam" id="PF00583">
    <property type="entry name" value="Acetyltransf_1"/>
    <property type="match status" value="1"/>
</dbReference>
<evidence type="ECO:0000313" key="3">
    <source>
        <dbReference type="Proteomes" id="UP000243605"/>
    </source>
</evidence>
<dbReference type="CDD" id="cd04301">
    <property type="entry name" value="NAT_SF"/>
    <property type="match status" value="1"/>
</dbReference>
<protein>
    <submittedName>
        <fullName evidence="2">Acetyltransferase (GNAT) family protein</fullName>
    </submittedName>
</protein>
<dbReference type="Proteomes" id="UP000243605">
    <property type="component" value="Unassembled WGS sequence"/>
</dbReference>
<gene>
    <name evidence="2" type="ORF">SAMN05192557_1734</name>
</gene>
<dbReference type="InterPro" id="IPR016181">
    <property type="entry name" value="Acyl_CoA_acyltransferase"/>
</dbReference>
<reference evidence="2 3" key="1">
    <citation type="submission" date="2016-10" db="EMBL/GenBank/DDBJ databases">
        <authorList>
            <person name="Varghese N."/>
            <person name="Submissions S."/>
        </authorList>
    </citation>
    <scope>NUCLEOTIDE SEQUENCE [LARGE SCALE GENOMIC DNA]</scope>
    <source>
        <strain evidence="2 3">IBRC-M10081</strain>
    </source>
</reference>
<evidence type="ECO:0000313" key="2">
    <source>
        <dbReference type="EMBL" id="SEW12248.1"/>
    </source>
</evidence>
<dbReference type="InterPro" id="IPR000182">
    <property type="entry name" value="GNAT_dom"/>
</dbReference>
<name>A0A662Z4R7_9STAP</name>
<keyword evidence="3" id="KW-1185">Reference proteome</keyword>
<dbReference type="GO" id="GO:0016747">
    <property type="term" value="F:acyltransferase activity, transferring groups other than amino-acyl groups"/>
    <property type="evidence" value="ECO:0007669"/>
    <property type="project" value="InterPro"/>
</dbReference>
<keyword evidence="2" id="KW-0808">Transferase</keyword>
<proteinExistence type="predicted"/>
<accession>A0A662Z4R7</accession>